<evidence type="ECO:0000256" key="7">
    <source>
        <dbReference type="ARBA" id="ARBA00022940"/>
    </source>
</evidence>
<evidence type="ECO:0000256" key="9">
    <source>
        <dbReference type="ARBA" id="ARBA00023157"/>
    </source>
</evidence>
<dbReference type="GO" id="GO:0061760">
    <property type="term" value="P:antifungal innate immune response"/>
    <property type="evidence" value="ECO:0007669"/>
    <property type="project" value="TreeGrafter"/>
</dbReference>
<evidence type="ECO:0000256" key="5">
    <source>
        <dbReference type="ARBA" id="ARBA00022529"/>
    </source>
</evidence>
<comment type="function">
    <text evidence="1">Has antibacterial activity.</text>
</comment>
<keyword evidence="6 10" id="KW-0732">Signal</keyword>
<evidence type="ECO:0000256" key="6">
    <source>
        <dbReference type="ARBA" id="ARBA00022729"/>
    </source>
</evidence>
<reference evidence="13" key="1">
    <citation type="submission" date="2025-08" db="UniProtKB">
        <authorList>
            <consortium name="RefSeq"/>
        </authorList>
    </citation>
    <scope>IDENTIFICATION</scope>
    <source>
        <tissue evidence="13">Liver</tissue>
    </source>
</reference>
<feature type="signal peptide" evidence="10">
    <location>
        <begin position="1"/>
        <end position="19"/>
    </location>
</feature>
<sequence length="83" mass="9626">MKLFLLLLVTFVATGLVMSAKSPVLQCLGNRGFCRSSCKKDEQPYFYCRTYQTCCLQSYMRISLTGIDDDSNWSYEKHWPKIP</sequence>
<evidence type="ECO:0000256" key="2">
    <source>
        <dbReference type="ARBA" id="ARBA00004613"/>
    </source>
</evidence>
<evidence type="ECO:0000256" key="3">
    <source>
        <dbReference type="ARBA" id="ARBA00007371"/>
    </source>
</evidence>
<dbReference type="OrthoDB" id="9624411at2759"/>
<protein>
    <submittedName>
        <fullName evidence="13">Beta-defensin 119</fullName>
    </submittedName>
</protein>
<proteinExistence type="inferred from homology"/>
<evidence type="ECO:0000313" key="12">
    <source>
        <dbReference type="Proteomes" id="UP000886700"/>
    </source>
</evidence>
<keyword evidence="5" id="KW-0929">Antimicrobial</keyword>
<keyword evidence="4" id="KW-0964">Secreted</keyword>
<evidence type="ECO:0000259" key="11">
    <source>
        <dbReference type="Pfam" id="PF14862"/>
    </source>
</evidence>
<dbReference type="GO" id="GO:0050829">
    <property type="term" value="P:defense response to Gram-negative bacterium"/>
    <property type="evidence" value="ECO:0007669"/>
    <property type="project" value="InterPro"/>
</dbReference>
<dbReference type="GO" id="GO:0005576">
    <property type="term" value="C:extracellular region"/>
    <property type="evidence" value="ECO:0007669"/>
    <property type="project" value="UniProtKB-SubCell"/>
</dbReference>
<feature type="chain" id="PRO_5010518706" evidence="10">
    <location>
        <begin position="20"/>
        <end position="83"/>
    </location>
</feature>
<keyword evidence="9" id="KW-1015">Disulfide bond</keyword>
<keyword evidence="7" id="KW-0211">Defensin</keyword>
<accession>A0A1U7R2I8</accession>
<dbReference type="Pfam" id="PF14862">
    <property type="entry name" value="Defensin_big"/>
    <property type="match status" value="1"/>
</dbReference>
<comment type="similarity">
    <text evidence="3">Belongs to the beta-defensin family.</text>
</comment>
<keyword evidence="8" id="KW-0044">Antibiotic</keyword>
<organism evidence="12 13">
    <name type="scientific">Mesocricetus auratus</name>
    <name type="common">Golden hamster</name>
    <dbReference type="NCBI Taxonomy" id="10036"/>
    <lineage>
        <taxon>Eukaryota</taxon>
        <taxon>Metazoa</taxon>
        <taxon>Chordata</taxon>
        <taxon>Craniata</taxon>
        <taxon>Vertebrata</taxon>
        <taxon>Euteleostomi</taxon>
        <taxon>Mammalia</taxon>
        <taxon>Eutheria</taxon>
        <taxon>Euarchontoglires</taxon>
        <taxon>Glires</taxon>
        <taxon>Rodentia</taxon>
        <taxon>Myomorpha</taxon>
        <taxon>Muroidea</taxon>
        <taxon>Cricetidae</taxon>
        <taxon>Cricetinae</taxon>
        <taxon>Mesocricetus</taxon>
    </lineage>
</organism>
<dbReference type="CTD" id="245932"/>
<gene>
    <name evidence="13" type="primary">Defb119</name>
</gene>
<evidence type="ECO:0000256" key="8">
    <source>
        <dbReference type="ARBA" id="ARBA00023022"/>
    </source>
</evidence>
<feature type="domain" description="Big defensin" evidence="11">
    <location>
        <begin position="1"/>
        <end position="50"/>
    </location>
</feature>
<evidence type="ECO:0000256" key="4">
    <source>
        <dbReference type="ARBA" id="ARBA00022525"/>
    </source>
</evidence>
<dbReference type="eggNOG" id="ENOG502TDXM">
    <property type="taxonomic scope" value="Eukaryota"/>
</dbReference>
<dbReference type="GeneID" id="101843546"/>
<comment type="subcellular location">
    <subcellularLocation>
        <location evidence="2">Secreted</location>
    </subcellularLocation>
</comment>
<dbReference type="GO" id="GO:0001530">
    <property type="term" value="F:lipopolysaccharide binding"/>
    <property type="evidence" value="ECO:0007669"/>
    <property type="project" value="TreeGrafter"/>
</dbReference>
<dbReference type="PANTHER" id="PTHR47902">
    <property type="entry name" value="BETA-DEFENSIN 119"/>
    <property type="match status" value="1"/>
</dbReference>
<dbReference type="Proteomes" id="UP000886700">
    <property type="component" value="Unplaced"/>
</dbReference>
<dbReference type="RefSeq" id="XP_005086146.1">
    <property type="nucleotide sequence ID" value="XM_005086089.3"/>
</dbReference>
<dbReference type="STRING" id="10036.ENSMAUP00000003421"/>
<dbReference type="AlphaFoldDB" id="A0A1U7R2I8"/>
<dbReference type="GO" id="GO:0050830">
    <property type="term" value="P:defense response to Gram-positive bacterium"/>
    <property type="evidence" value="ECO:0007669"/>
    <property type="project" value="InterPro"/>
</dbReference>
<name>A0A1U7R2I8_MESAU</name>
<dbReference type="KEGG" id="maua:101843546"/>
<dbReference type="PANTHER" id="PTHR47902:SF1">
    <property type="entry name" value="BETA-DEFENSIN 119"/>
    <property type="match status" value="1"/>
</dbReference>
<evidence type="ECO:0000256" key="10">
    <source>
        <dbReference type="SAM" id="SignalP"/>
    </source>
</evidence>
<keyword evidence="12" id="KW-1185">Reference proteome</keyword>
<evidence type="ECO:0000313" key="13">
    <source>
        <dbReference type="RefSeq" id="XP_005086146.1"/>
    </source>
</evidence>
<evidence type="ECO:0000256" key="1">
    <source>
        <dbReference type="ARBA" id="ARBA00002878"/>
    </source>
</evidence>
<dbReference type="InterPro" id="IPR028060">
    <property type="entry name" value="Defensin_big_dom"/>
</dbReference>